<dbReference type="Pfam" id="PF02663">
    <property type="entry name" value="FmdE"/>
    <property type="match status" value="1"/>
</dbReference>
<organism evidence="6 7">
    <name type="scientific">Desulforapulum autotrophicum (strain ATCC 43914 / DSM 3382 / VKM B-1955 / HRM2)</name>
    <name type="common">Desulfobacterium autotrophicum</name>
    <dbReference type="NCBI Taxonomy" id="177437"/>
    <lineage>
        <taxon>Bacteria</taxon>
        <taxon>Pseudomonadati</taxon>
        <taxon>Thermodesulfobacteriota</taxon>
        <taxon>Desulfobacteria</taxon>
        <taxon>Desulfobacterales</taxon>
        <taxon>Desulfobacteraceae</taxon>
        <taxon>Desulforapulum</taxon>
    </lineage>
</organism>
<sequence length="179" mass="19823">MACTIDKIKIDKTIEFHGHSCPGLAIGIRVSELAMERLDISECISPVCVAETDMCALDAVQFLTGCTYGKGNLVHKDYGKAAFTFFDRSSQRGFRAVLVNRPNVTDGAARKDAIEMIMAADLDELFRVQEINTPPVKPARILESIQCEACGEMVMESRIRRFAGRNLCIPCFTGQEQKI</sequence>
<dbReference type="KEGG" id="dat:HRM2_46130"/>
<gene>
    <name evidence="6" type="ordered locus">HRM2_46130</name>
</gene>
<evidence type="ECO:0000259" key="5">
    <source>
        <dbReference type="Pfam" id="PF02663"/>
    </source>
</evidence>
<dbReference type="GO" id="GO:0008270">
    <property type="term" value="F:zinc ion binding"/>
    <property type="evidence" value="ECO:0007669"/>
    <property type="project" value="UniProtKB-KW"/>
</dbReference>
<dbReference type="RefSeq" id="WP_015906383.1">
    <property type="nucleotide sequence ID" value="NC_012108.1"/>
</dbReference>
<evidence type="ECO:0000259" key="4">
    <source>
        <dbReference type="Pfam" id="PF01258"/>
    </source>
</evidence>
<dbReference type="InterPro" id="IPR003814">
    <property type="entry name" value="FmdEsu_dom"/>
</dbReference>
<protein>
    <submittedName>
        <fullName evidence="6">Formylmethanofuran dehydrogenase, subunit E</fullName>
    </submittedName>
</protein>
<feature type="domain" description="Formylmethanofuran dehydrogenase subunit E" evidence="5">
    <location>
        <begin position="16"/>
        <end position="99"/>
    </location>
</feature>
<reference evidence="6 7" key="1">
    <citation type="journal article" date="2009" name="Environ. Microbiol.">
        <title>Genome sequence of Desulfobacterium autotrophicum HRM2, a marine sulfate reducer oxidizing organic carbon completely to carbon dioxide.</title>
        <authorList>
            <person name="Strittmatter A.W."/>
            <person name="Liesegang H."/>
            <person name="Rabus R."/>
            <person name="Decker I."/>
            <person name="Amann J."/>
            <person name="Andres S."/>
            <person name="Henne A."/>
            <person name="Fricke W.F."/>
            <person name="Martinez-Arias R."/>
            <person name="Bartels D."/>
            <person name="Goesmann A."/>
            <person name="Krause L."/>
            <person name="Puehler A."/>
            <person name="Klenk H.P."/>
            <person name="Richter M."/>
            <person name="Schuler M."/>
            <person name="Gloeckner F.O."/>
            <person name="Meyerdierks A."/>
            <person name="Gottschalk G."/>
            <person name="Amann R."/>
        </authorList>
    </citation>
    <scope>NUCLEOTIDE SEQUENCE [LARGE SCALE GENOMIC DNA]</scope>
    <source>
        <strain evidence="7">ATCC 43914 / DSM 3382 / HRM2</strain>
    </source>
</reference>
<dbReference type="Pfam" id="PF01258">
    <property type="entry name" value="zf-dskA_traR"/>
    <property type="match status" value="1"/>
</dbReference>
<dbReference type="STRING" id="177437.HRM2_46130"/>
<dbReference type="InterPro" id="IPR026328">
    <property type="entry name" value="FmdE"/>
</dbReference>
<dbReference type="Proteomes" id="UP000000442">
    <property type="component" value="Chromosome"/>
</dbReference>
<keyword evidence="2" id="KW-0863">Zinc-finger</keyword>
<evidence type="ECO:0000256" key="3">
    <source>
        <dbReference type="ARBA" id="ARBA00022833"/>
    </source>
</evidence>
<dbReference type="InterPro" id="IPR053194">
    <property type="entry name" value="tRNA_methyltr_O"/>
</dbReference>
<dbReference type="AlphaFoldDB" id="C0QG90"/>
<evidence type="ECO:0000256" key="2">
    <source>
        <dbReference type="ARBA" id="ARBA00022771"/>
    </source>
</evidence>
<name>C0QG90_DESAH</name>
<dbReference type="PANTHER" id="PTHR39418:SF1">
    <property type="entry name" value="DEHYDROGENASE"/>
    <property type="match status" value="1"/>
</dbReference>
<evidence type="ECO:0000256" key="1">
    <source>
        <dbReference type="ARBA" id="ARBA00022723"/>
    </source>
</evidence>
<keyword evidence="7" id="KW-1185">Reference proteome</keyword>
<dbReference type="eggNOG" id="COG2191">
    <property type="taxonomic scope" value="Bacteria"/>
</dbReference>
<keyword evidence="1" id="KW-0479">Metal-binding</keyword>
<dbReference type="PANTHER" id="PTHR39418">
    <property type="entry name" value="DEHYDROGENASE-RELATED"/>
    <property type="match status" value="1"/>
</dbReference>
<dbReference type="OrthoDB" id="9804309at2"/>
<dbReference type="EMBL" id="CP001087">
    <property type="protein sequence ID" value="ACN17669.1"/>
    <property type="molecule type" value="Genomic_DNA"/>
</dbReference>
<feature type="domain" description="Zinc finger DksA/TraR C4-type" evidence="4">
    <location>
        <begin position="144"/>
        <end position="177"/>
    </location>
</feature>
<keyword evidence="3" id="KW-0862">Zinc</keyword>
<dbReference type="InterPro" id="IPR000962">
    <property type="entry name" value="Znf_DskA_TraR"/>
</dbReference>
<evidence type="ECO:0000313" key="7">
    <source>
        <dbReference type="Proteomes" id="UP000000442"/>
    </source>
</evidence>
<dbReference type="HOGENOM" id="CLU_087508_0_0_7"/>
<proteinExistence type="predicted"/>
<evidence type="ECO:0000313" key="6">
    <source>
        <dbReference type="EMBL" id="ACN17669.1"/>
    </source>
</evidence>
<dbReference type="SUPFAM" id="SSF143555">
    <property type="entry name" value="FwdE-like"/>
    <property type="match status" value="1"/>
</dbReference>
<dbReference type="PIRSF" id="PIRSF006578">
    <property type="entry name" value="FwdE"/>
    <property type="match status" value="1"/>
</dbReference>
<accession>C0QG90</accession>
<dbReference type="Gene3D" id="3.30.1330.130">
    <property type="match status" value="1"/>
</dbReference>